<evidence type="ECO:0000256" key="2">
    <source>
        <dbReference type="ARBA" id="ARBA00023015"/>
    </source>
</evidence>
<keyword evidence="2" id="KW-0805">Transcription regulation</keyword>
<feature type="compositionally biased region" description="Acidic residues" evidence="6">
    <location>
        <begin position="138"/>
        <end position="147"/>
    </location>
</feature>
<dbReference type="PANTHER" id="PTHR31719:SF94">
    <property type="entry name" value="PROTEIN ATAF2"/>
    <property type="match status" value="1"/>
</dbReference>
<reference evidence="8" key="5">
    <citation type="journal article" date="2021" name="G3 (Bethesda)">
        <title>Aegilops tauschii genome assembly Aet v5.0 features greater sequence contiguity and improved annotation.</title>
        <authorList>
            <person name="Wang L."/>
            <person name="Zhu T."/>
            <person name="Rodriguez J.C."/>
            <person name="Deal K.R."/>
            <person name="Dubcovsky J."/>
            <person name="McGuire P.E."/>
            <person name="Lux T."/>
            <person name="Spannagl M."/>
            <person name="Mayer K.F.X."/>
            <person name="Baldrich P."/>
            <person name="Meyers B.C."/>
            <person name="Huo N."/>
            <person name="Gu Y.Q."/>
            <person name="Zhou H."/>
            <person name="Devos K.M."/>
            <person name="Bennetzen J.L."/>
            <person name="Unver T."/>
            <person name="Budak H."/>
            <person name="Gulick P.J."/>
            <person name="Galiba G."/>
            <person name="Kalapos B."/>
            <person name="Nelson D.R."/>
            <person name="Li P."/>
            <person name="You F.M."/>
            <person name="Luo M.C."/>
            <person name="Dvorak J."/>
        </authorList>
    </citation>
    <scope>NUCLEOTIDE SEQUENCE [LARGE SCALE GENOMIC DNA]</scope>
    <source>
        <strain evidence="8">cv. AL8/78</strain>
    </source>
</reference>
<dbReference type="GO" id="GO:0005634">
    <property type="term" value="C:nucleus"/>
    <property type="evidence" value="ECO:0007669"/>
    <property type="project" value="UniProtKB-SubCell"/>
</dbReference>
<feature type="compositionally biased region" description="Low complexity" evidence="6">
    <location>
        <begin position="156"/>
        <end position="166"/>
    </location>
</feature>
<reference evidence="9" key="1">
    <citation type="journal article" date="2014" name="Science">
        <title>Ancient hybridizations among the ancestral genomes of bread wheat.</title>
        <authorList>
            <consortium name="International Wheat Genome Sequencing Consortium,"/>
            <person name="Marcussen T."/>
            <person name="Sandve S.R."/>
            <person name="Heier L."/>
            <person name="Spannagl M."/>
            <person name="Pfeifer M."/>
            <person name="Jakobsen K.S."/>
            <person name="Wulff B.B."/>
            <person name="Steuernagel B."/>
            <person name="Mayer K.F."/>
            <person name="Olsen O.A."/>
        </authorList>
    </citation>
    <scope>NUCLEOTIDE SEQUENCE [LARGE SCALE GENOMIC DNA]</scope>
    <source>
        <strain evidence="9">cv. AL8/78</strain>
    </source>
</reference>
<accession>A0A453SF64</accession>
<sequence>RIGTDGAELYKAHKEAGSIYFFNEREFSGSARVRPGRTAKDGWWKASGGGLPLVRRGLVVGYKLTLVFYEKRPGDKPDVKTDWIVKEYTIVGPNKKVSEMALYRLYNKSENKSKEKKKKAKEEKATHEEENTPASTWAEEEEEEEEAPPSPPYPPAGGATSQAQAGQPHDYHHYYALGAAAAPGPSTSCWVPPDAGYTGLTDTVWTPDAGGTSQAQLAGQPHDYQQCTFGAAASAPGWEAPGPSSSSSSWVTPGDTKYYLQLQHAGGPAYSWEDHKLTPLVPSGPAPLAHDLPASQQHFGHQEETADPPNDSELFLSSVI</sequence>
<dbReference type="Pfam" id="PF02365">
    <property type="entry name" value="NAM"/>
    <property type="match status" value="1"/>
</dbReference>
<keyword evidence="5" id="KW-0539">Nucleus</keyword>
<feature type="region of interest" description="Disordered" evidence="6">
    <location>
        <begin position="276"/>
        <end position="320"/>
    </location>
</feature>
<name>A0A453SF64_AEGTS</name>
<evidence type="ECO:0000256" key="3">
    <source>
        <dbReference type="ARBA" id="ARBA00023125"/>
    </source>
</evidence>
<feature type="region of interest" description="Disordered" evidence="6">
    <location>
        <begin position="112"/>
        <end position="166"/>
    </location>
</feature>
<dbReference type="InterPro" id="IPR036093">
    <property type="entry name" value="NAC_dom_sf"/>
</dbReference>
<organism evidence="8 9">
    <name type="scientific">Aegilops tauschii subsp. strangulata</name>
    <name type="common">Goatgrass</name>
    <dbReference type="NCBI Taxonomy" id="200361"/>
    <lineage>
        <taxon>Eukaryota</taxon>
        <taxon>Viridiplantae</taxon>
        <taxon>Streptophyta</taxon>
        <taxon>Embryophyta</taxon>
        <taxon>Tracheophyta</taxon>
        <taxon>Spermatophyta</taxon>
        <taxon>Magnoliopsida</taxon>
        <taxon>Liliopsida</taxon>
        <taxon>Poales</taxon>
        <taxon>Poaceae</taxon>
        <taxon>BOP clade</taxon>
        <taxon>Pooideae</taxon>
        <taxon>Triticodae</taxon>
        <taxon>Triticeae</taxon>
        <taxon>Triticinae</taxon>
        <taxon>Aegilops</taxon>
    </lineage>
</organism>
<evidence type="ECO:0000256" key="1">
    <source>
        <dbReference type="ARBA" id="ARBA00004123"/>
    </source>
</evidence>
<evidence type="ECO:0000313" key="9">
    <source>
        <dbReference type="Proteomes" id="UP000015105"/>
    </source>
</evidence>
<feature type="compositionally biased region" description="Basic and acidic residues" evidence="6">
    <location>
        <begin position="120"/>
        <end position="130"/>
    </location>
</feature>
<evidence type="ECO:0000256" key="4">
    <source>
        <dbReference type="ARBA" id="ARBA00023163"/>
    </source>
</evidence>
<dbReference type="SUPFAM" id="SSF101941">
    <property type="entry name" value="NAC domain"/>
    <property type="match status" value="1"/>
</dbReference>
<dbReference type="PANTHER" id="PTHR31719">
    <property type="entry name" value="NAC TRANSCRIPTION FACTOR 56"/>
    <property type="match status" value="1"/>
</dbReference>
<dbReference type="GO" id="GO:0003677">
    <property type="term" value="F:DNA binding"/>
    <property type="evidence" value="ECO:0007669"/>
    <property type="project" value="UniProtKB-KW"/>
</dbReference>
<dbReference type="Proteomes" id="UP000015105">
    <property type="component" value="Chromosome 7D"/>
</dbReference>
<dbReference type="InterPro" id="IPR003441">
    <property type="entry name" value="NAC-dom"/>
</dbReference>
<reference evidence="8" key="3">
    <citation type="journal article" date="2017" name="Nature">
        <title>Genome sequence of the progenitor of the wheat D genome Aegilops tauschii.</title>
        <authorList>
            <person name="Luo M.C."/>
            <person name="Gu Y.Q."/>
            <person name="Puiu D."/>
            <person name="Wang H."/>
            <person name="Twardziok S.O."/>
            <person name="Deal K.R."/>
            <person name="Huo N."/>
            <person name="Zhu T."/>
            <person name="Wang L."/>
            <person name="Wang Y."/>
            <person name="McGuire P.E."/>
            <person name="Liu S."/>
            <person name="Long H."/>
            <person name="Ramasamy R.K."/>
            <person name="Rodriguez J.C."/>
            <person name="Van S.L."/>
            <person name="Yuan L."/>
            <person name="Wang Z."/>
            <person name="Xia Z."/>
            <person name="Xiao L."/>
            <person name="Anderson O.D."/>
            <person name="Ouyang S."/>
            <person name="Liang Y."/>
            <person name="Zimin A.V."/>
            <person name="Pertea G."/>
            <person name="Qi P."/>
            <person name="Bennetzen J.L."/>
            <person name="Dai X."/>
            <person name="Dawson M.W."/>
            <person name="Muller H.G."/>
            <person name="Kugler K."/>
            <person name="Rivarola-Duarte L."/>
            <person name="Spannagl M."/>
            <person name="Mayer K.F.X."/>
            <person name="Lu F.H."/>
            <person name="Bevan M.W."/>
            <person name="Leroy P."/>
            <person name="Li P."/>
            <person name="You F.M."/>
            <person name="Sun Q."/>
            <person name="Liu Z."/>
            <person name="Lyons E."/>
            <person name="Wicker T."/>
            <person name="Salzberg S.L."/>
            <person name="Devos K.M."/>
            <person name="Dvorak J."/>
        </authorList>
    </citation>
    <scope>NUCLEOTIDE SEQUENCE [LARGE SCALE GENOMIC DNA]</scope>
    <source>
        <strain evidence="8">cv. AL8/78</strain>
    </source>
</reference>
<evidence type="ECO:0000256" key="6">
    <source>
        <dbReference type="SAM" id="MobiDB-lite"/>
    </source>
</evidence>
<keyword evidence="4" id="KW-0804">Transcription</keyword>
<evidence type="ECO:0000256" key="5">
    <source>
        <dbReference type="ARBA" id="ARBA00023242"/>
    </source>
</evidence>
<keyword evidence="3" id="KW-0238">DNA-binding</keyword>
<feature type="domain" description="NAC" evidence="7">
    <location>
        <begin position="1"/>
        <end position="108"/>
    </location>
</feature>
<dbReference type="PROSITE" id="PS51005">
    <property type="entry name" value="NAC"/>
    <property type="match status" value="1"/>
</dbReference>
<proteinExistence type="predicted"/>
<dbReference type="Gene3D" id="2.170.150.80">
    <property type="entry name" value="NAC domain"/>
    <property type="match status" value="1"/>
</dbReference>
<dbReference type="GO" id="GO:0006355">
    <property type="term" value="P:regulation of DNA-templated transcription"/>
    <property type="evidence" value="ECO:0007669"/>
    <property type="project" value="InterPro"/>
</dbReference>
<dbReference type="EnsemblPlants" id="AET7Gv20920400.3">
    <property type="protein sequence ID" value="AET7Gv20920400.3"/>
    <property type="gene ID" value="AET7Gv20920400"/>
</dbReference>
<evidence type="ECO:0000313" key="8">
    <source>
        <dbReference type="EnsemblPlants" id="AET7Gv20920400.3"/>
    </source>
</evidence>
<protein>
    <recommendedName>
        <fullName evidence="7">NAC domain-containing protein</fullName>
    </recommendedName>
</protein>
<evidence type="ECO:0000259" key="7">
    <source>
        <dbReference type="PROSITE" id="PS51005"/>
    </source>
</evidence>
<keyword evidence="9" id="KW-1185">Reference proteome</keyword>
<comment type="subcellular location">
    <subcellularLocation>
        <location evidence="1">Nucleus</location>
    </subcellularLocation>
</comment>
<dbReference type="AlphaFoldDB" id="A0A453SF64"/>
<dbReference type="Gramene" id="AET7Gv20920400.3">
    <property type="protein sequence ID" value="AET7Gv20920400.3"/>
    <property type="gene ID" value="AET7Gv20920400"/>
</dbReference>
<reference evidence="8" key="4">
    <citation type="submission" date="2019-03" db="UniProtKB">
        <authorList>
            <consortium name="EnsemblPlants"/>
        </authorList>
    </citation>
    <scope>IDENTIFICATION</scope>
</reference>
<reference evidence="9" key="2">
    <citation type="journal article" date="2017" name="Nat. Plants">
        <title>The Aegilops tauschii genome reveals multiple impacts of transposons.</title>
        <authorList>
            <person name="Zhao G."/>
            <person name="Zou C."/>
            <person name="Li K."/>
            <person name="Wang K."/>
            <person name="Li T."/>
            <person name="Gao L."/>
            <person name="Zhang X."/>
            <person name="Wang H."/>
            <person name="Yang Z."/>
            <person name="Liu X."/>
            <person name="Jiang W."/>
            <person name="Mao L."/>
            <person name="Kong X."/>
            <person name="Jiao Y."/>
            <person name="Jia J."/>
        </authorList>
    </citation>
    <scope>NUCLEOTIDE SEQUENCE [LARGE SCALE GENOMIC DNA]</scope>
    <source>
        <strain evidence="9">cv. AL8/78</strain>
    </source>
</reference>